<feature type="region of interest" description="Disordered" evidence="3">
    <location>
        <begin position="650"/>
        <end position="689"/>
    </location>
</feature>
<evidence type="ECO:0000313" key="5">
    <source>
        <dbReference type="EMBL" id="KAJ6773266.1"/>
    </source>
</evidence>
<comment type="caution">
    <text evidence="5">The sequence shown here is derived from an EMBL/GenBank/DDBJ whole genome shotgun (WGS) entry which is preliminary data.</text>
</comment>
<evidence type="ECO:0000256" key="1">
    <source>
        <dbReference type="ARBA" id="ARBA00022737"/>
    </source>
</evidence>
<evidence type="ECO:0000256" key="2">
    <source>
        <dbReference type="PROSITE-ProRule" id="PRU00117"/>
    </source>
</evidence>
<gene>
    <name evidence="5" type="ORF">OIU74_019295</name>
</gene>
<dbReference type="AlphaFoldDB" id="A0A9Q0WTN4"/>
<feature type="region of interest" description="Disordered" evidence="3">
    <location>
        <begin position="77"/>
        <end position="106"/>
    </location>
</feature>
<dbReference type="InterPro" id="IPR004087">
    <property type="entry name" value="KH_dom"/>
</dbReference>
<feature type="region of interest" description="Disordered" evidence="3">
    <location>
        <begin position="437"/>
        <end position="546"/>
    </location>
</feature>
<feature type="domain" description="K Homology" evidence="4">
    <location>
        <begin position="16"/>
        <end position="88"/>
    </location>
</feature>
<dbReference type="Gene3D" id="3.30.1370.10">
    <property type="entry name" value="K Homology domain, type 1"/>
    <property type="match status" value="3"/>
</dbReference>
<dbReference type="EMBL" id="JAPFFM010000002">
    <property type="protein sequence ID" value="KAJ6773266.1"/>
    <property type="molecule type" value="Genomic_DNA"/>
</dbReference>
<protein>
    <recommendedName>
        <fullName evidence="4">K Homology domain-containing protein</fullName>
    </recommendedName>
</protein>
<sequence length="689" mass="73866">MDTPLPVTPSKRSHTEPTQIRILCPSLKTGAVIGKGGSTVRHIQFLTGAKIRLLDDPHIPYCEDRIILITLNSGKIPKADDSDHNKEDANDGECISGGGGGEDEEGWGPVKKAVVRVFEKIVKGDSEEELSEAVVVTCKVLIGSGSSNQGGNLSKVLEKIRVESGAQVRVSNREQIPACASPGDELILITGSFSTVKKALLSVSSCIQDSPRAETANFGAAGFHGNAMPAQGDLHQWGYGPGNHAADYHPRGYSPNFEEDVVFRLLCQADKVGSLIGKGGSVVRALQNETGASIKIAEGVFDSDERVVVISARENSEQRHSPAQDAVIRVQSRIAEIGFERGSRIVARLLVHPQQIGVLLGKGGKIINEMRHVTGASICIFPKEQASKYGSQTEEVVQVLGSLQSVQDALFQITSRLRDTIFPVKPPFSNTAPLPYPPPPFPEMHPHQFRARPNPTSPGSYPSPVGPFQGMDRSAIPSHPLDHQPPFSYGMDRSGPPNLDRGPYSYGGERPGHGPPFESSPRSWTTQPFSNGNLRGGADLGSGSVARNGLPASGNLALSMTSTSVEVVIPQKLLTHVYGESNSNLTQIRQISGANVLIHDPKHGATEGVVVVSGTSDQMRAAQSLIHAFILYGQTGLSPWLRSQEGCLSHRKKRKNGDRKRMMGCGERGSNTRPSDLQSDALPTELSPP</sequence>
<dbReference type="AntiFam" id="ANF00011">
    <property type="entry name" value="tRNA translation"/>
</dbReference>
<dbReference type="GO" id="GO:0003723">
    <property type="term" value="F:RNA binding"/>
    <property type="evidence" value="ECO:0007669"/>
    <property type="project" value="UniProtKB-UniRule"/>
</dbReference>
<feature type="domain" description="K Homology" evidence="4">
    <location>
        <begin position="128"/>
        <end position="208"/>
    </location>
</feature>
<dbReference type="Pfam" id="PF00013">
    <property type="entry name" value="KH_1"/>
    <property type="match status" value="4"/>
</dbReference>
<dbReference type="SUPFAM" id="SSF54791">
    <property type="entry name" value="Eukaryotic type KH-domain (KH-domain type I)"/>
    <property type="match status" value="5"/>
</dbReference>
<organism evidence="5 6">
    <name type="scientific">Salix koriyanagi</name>
    <dbReference type="NCBI Taxonomy" id="2511006"/>
    <lineage>
        <taxon>Eukaryota</taxon>
        <taxon>Viridiplantae</taxon>
        <taxon>Streptophyta</taxon>
        <taxon>Embryophyta</taxon>
        <taxon>Tracheophyta</taxon>
        <taxon>Spermatophyta</taxon>
        <taxon>Magnoliopsida</taxon>
        <taxon>eudicotyledons</taxon>
        <taxon>Gunneridae</taxon>
        <taxon>Pentapetalae</taxon>
        <taxon>rosids</taxon>
        <taxon>fabids</taxon>
        <taxon>Malpighiales</taxon>
        <taxon>Salicaceae</taxon>
        <taxon>Saliceae</taxon>
        <taxon>Salix</taxon>
    </lineage>
</organism>
<dbReference type="InterPro" id="IPR036612">
    <property type="entry name" value="KH_dom_type_1_sf"/>
</dbReference>
<feature type="compositionally biased region" description="Polar residues" evidence="3">
    <location>
        <begin position="520"/>
        <end position="533"/>
    </location>
</feature>
<reference evidence="5" key="2">
    <citation type="journal article" date="2023" name="Int. J. Mol. Sci.">
        <title>De Novo Assembly and Annotation of 11 Diverse Shrub Willow (Salix) Genomes Reveals Novel Gene Organization in Sex-Linked Regions.</title>
        <authorList>
            <person name="Hyden B."/>
            <person name="Feng K."/>
            <person name="Yates T.B."/>
            <person name="Jawdy S."/>
            <person name="Cereghino C."/>
            <person name="Smart L.B."/>
            <person name="Muchero W."/>
        </authorList>
    </citation>
    <scope>NUCLEOTIDE SEQUENCE</scope>
    <source>
        <tissue evidence="5">Shoot tip</tissue>
    </source>
</reference>
<dbReference type="Proteomes" id="UP001151752">
    <property type="component" value="Chromosome 10"/>
</dbReference>
<dbReference type="PANTHER" id="PTHR10288">
    <property type="entry name" value="KH DOMAIN CONTAINING RNA BINDING PROTEIN"/>
    <property type="match status" value="1"/>
</dbReference>
<evidence type="ECO:0000259" key="4">
    <source>
        <dbReference type="SMART" id="SM00322"/>
    </source>
</evidence>
<proteinExistence type="predicted"/>
<accession>A0A9Q0WTN4</accession>
<dbReference type="SMART" id="SM00322">
    <property type="entry name" value="KH"/>
    <property type="match status" value="5"/>
</dbReference>
<evidence type="ECO:0000256" key="3">
    <source>
        <dbReference type="SAM" id="MobiDB-lite"/>
    </source>
</evidence>
<keyword evidence="2" id="KW-0694">RNA-binding</keyword>
<dbReference type="Gene3D" id="3.30.310.210">
    <property type="match status" value="1"/>
</dbReference>
<keyword evidence="1" id="KW-0677">Repeat</keyword>
<feature type="compositionally biased region" description="Basic and acidic residues" evidence="3">
    <location>
        <begin position="77"/>
        <end position="89"/>
    </location>
</feature>
<dbReference type="CDD" id="cd22460">
    <property type="entry name" value="KH-I_PEPPER_rpt2_like"/>
    <property type="match status" value="1"/>
</dbReference>
<dbReference type="PROSITE" id="PS50084">
    <property type="entry name" value="KH_TYPE_1"/>
    <property type="match status" value="4"/>
</dbReference>
<evidence type="ECO:0000313" key="6">
    <source>
        <dbReference type="Proteomes" id="UP001151752"/>
    </source>
</evidence>
<feature type="domain" description="K Homology" evidence="4">
    <location>
        <begin position="259"/>
        <end position="335"/>
    </location>
</feature>
<reference evidence="5" key="1">
    <citation type="submission" date="2022-11" db="EMBL/GenBank/DDBJ databases">
        <authorList>
            <person name="Hyden B.L."/>
            <person name="Feng K."/>
            <person name="Yates T."/>
            <person name="Jawdy S."/>
            <person name="Smart L.B."/>
            <person name="Muchero W."/>
        </authorList>
    </citation>
    <scope>NUCLEOTIDE SEQUENCE</scope>
    <source>
        <tissue evidence="5">Shoot tip</tissue>
    </source>
</reference>
<name>A0A9Q0WTN4_9ROSI</name>
<feature type="compositionally biased region" description="Polar residues" evidence="3">
    <location>
        <begin position="669"/>
        <end position="678"/>
    </location>
</feature>
<feature type="domain" description="K Homology" evidence="4">
    <location>
        <begin position="343"/>
        <end position="418"/>
    </location>
</feature>
<dbReference type="InterPro" id="IPR004088">
    <property type="entry name" value="KH_dom_type_1"/>
</dbReference>
<dbReference type="CDD" id="cd22459">
    <property type="entry name" value="KH-I_PEPPER_rpt1_like"/>
    <property type="match status" value="1"/>
</dbReference>
<feature type="domain" description="K Homology" evidence="4">
    <location>
        <begin position="561"/>
        <end position="631"/>
    </location>
</feature>
<keyword evidence="6" id="KW-1185">Reference proteome</keyword>